<dbReference type="SUPFAM" id="SSF55681">
    <property type="entry name" value="Class II aaRS and biotin synthetases"/>
    <property type="match status" value="1"/>
</dbReference>
<dbReference type="InterPro" id="IPR004365">
    <property type="entry name" value="NA-bd_OB_tRNA"/>
</dbReference>
<proteinExistence type="inferred from homology"/>
<evidence type="ECO:0000256" key="3">
    <source>
        <dbReference type="ARBA" id="ARBA00022741"/>
    </source>
</evidence>
<evidence type="ECO:0000256" key="2">
    <source>
        <dbReference type="ARBA" id="ARBA00022598"/>
    </source>
</evidence>
<dbReference type="AlphaFoldDB" id="A0A4P7VP49"/>
<dbReference type="RefSeq" id="WP_136410679.1">
    <property type="nucleotide sequence ID" value="NZ_CP039393.1"/>
</dbReference>
<comment type="catalytic activity">
    <reaction evidence="7">
        <text>tRNA(Asp) + L-aspartate + ATP = L-aspartyl-tRNA(Asp) + AMP + diphosphate</text>
        <dbReference type="Rhea" id="RHEA:19649"/>
        <dbReference type="Rhea" id="RHEA-COMP:9660"/>
        <dbReference type="Rhea" id="RHEA-COMP:9678"/>
        <dbReference type="ChEBI" id="CHEBI:29991"/>
        <dbReference type="ChEBI" id="CHEBI:30616"/>
        <dbReference type="ChEBI" id="CHEBI:33019"/>
        <dbReference type="ChEBI" id="CHEBI:78442"/>
        <dbReference type="ChEBI" id="CHEBI:78516"/>
        <dbReference type="ChEBI" id="CHEBI:456215"/>
        <dbReference type="EC" id="6.1.1.12"/>
    </reaction>
</comment>
<dbReference type="Gene3D" id="2.40.50.140">
    <property type="entry name" value="Nucleic acid-binding proteins"/>
    <property type="match status" value="1"/>
</dbReference>
<keyword evidence="7" id="KW-0963">Cytoplasm</keyword>
<comment type="subunit">
    <text evidence="7">Homodimer.</text>
</comment>
<feature type="binding site" evidence="7">
    <location>
        <begin position="532"/>
        <end position="535"/>
    </location>
    <ligand>
        <name>ATP</name>
        <dbReference type="ChEBI" id="CHEBI:30616"/>
    </ligand>
</feature>
<dbReference type="InterPro" id="IPR002312">
    <property type="entry name" value="Asp/Asn-tRNA-synth_IIb"/>
</dbReference>
<dbReference type="SUPFAM" id="SSF55261">
    <property type="entry name" value="GAD domain-like"/>
    <property type="match status" value="1"/>
</dbReference>
<dbReference type="KEGG" id="mgod:E7746_09750"/>
<dbReference type="PANTHER" id="PTHR22594:SF5">
    <property type="entry name" value="ASPARTATE--TRNA LIGASE, MITOCHONDRIAL"/>
    <property type="match status" value="1"/>
</dbReference>
<dbReference type="InterPro" id="IPR012340">
    <property type="entry name" value="NA-bd_OB-fold"/>
</dbReference>
<feature type="binding site" evidence="7">
    <location>
        <position position="487"/>
    </location>
    <ligand>
        <name>L-aspartate</name>
        <dbReference type="ChEBI" id="CHEBI:29991"/>
    </ligand>
</feature>
<evidence type="ECO:0000256" key="5">
    <source>
        <dbReference type="ARBA" id="ARBA00022917"/>
    </source>
</evidence>
<dbReference type="InterPro" id="IPR004524">
    <property type="entry name" value="Asp-tRNA-ligase_1"/>
</dbReference>
<dbReference type="InterPro" id="IPR004364">
    <property type="entry name" value="Aa-tRNA-synt_II"/>
</dbReference>
<feature type="binding site" evidence="7">
    <location>
        <position position="228"/>
    </location>
    <ligand>
        <name>ATP</name>
        <dbReference type="ChEBI" id="CHEBI:30616"/>
    </ligand>
</feature>
<dbReference type="NCBIfam" id="TIGR00459">
    <property type="entry name" value="aspS_bact"/>
    <property type="match status" value="1"/>
</dbReference>
<dbReference type="GO" id="GO:0005524">
    <property type="term" value="F:ATP binding"/>
    <property type="evidence" value="ECO:0007669"/>
    <property type="project" value="UniProtKB-UniRule"/>
</dbReference>
<keyword evidence="3 7" id="KW-0547">Nucleotide-binding</keyword>
<feature type="binding site" evidence="7">
    <location>
        <position position="219"/>
    </location>
    <ligand>
        <name>L-aspartate</name>
        <dbReference type="ChEBI" id="CHEBI:29991"/>
    </ligand>
</feature>
<dbReference type="InterPro" id="IPR047090">
    <property type="entry name" value="AspRS_core"/>
</dbReference>
<evidence type="ECO:0000256" key="1">
    <source>
        <dbReference type="ARBA" id="ARBA00006303"/>
    </source>
</evidence>
<keyword evidence="2 7" id="KW-0436">Ligase</keyword>
<dbReference type="InterPro" id="IPR004115">
    <property type="entry name" value="GAD-like_sf"/>
</dbReference>
<dbReference type="NCBIfam" id="NF001750">
    <property type="entry name" value="PRK00476.1"/>
    <property type="match status" value="1"/>
</dbReference>
<dbReference type="GO" id="GO:0004815">
    <property type="term" value="F:aspartate-tRNA ligase activity"/>
    <property type="evidence" value="ECO:0007669"/>
    <property type="project" value="UniProtKB-UniRule"/>
</dbReference>
<dbReference type="Pfam" id="PF01336">
    <property type="entry name" value="tRNA_anti-codon"/>
    <property type="match status" value="1"/>
</dbReference>
<dbReference type="PANTHER" id="PTHR22594">
    <property type="entry name" value="ASPARTYL/LYSYL-TRNA SYNTHETASE"/>
    <property type="match status" value="1"/>
</dbReference>
<dbReference type="CDD" id="cd04317">
    <property type="entry name" value="EcAspRS_like_N"/>
    <property type="match status" value="1"/>
</dbReference>
<evidence type="ECO:0000259" key="8">
    <source>
        <dbReference type="PROSITE" id="PS50862"/>
    </source>
</evidence>
<dbReference type="SUPFAM" id="SSF50249">
    <property type="entry name" value="Nucleic acid-binding proteins"/>
    <property type="match status" value="1"/>
</dbReference>
<dbReference type="PROSITE" id="PS50862">
    <property type="entry name" value="AA_TRNA_LIGASE_II"/>
    <property type="match status" value="1"/>
</dbReference>
<dbReference type="Gene3D" id="3.30.1360.30">
    <property type="entry name" value="GAD-like domain"/>
    <property type="match status" value="1"/>
</dbReference>
<protein>
    <recommendedName>
        <fullName evidence="7">Aspartate--tRNA ligase</fullName>
        <ecNumber evidence="7">6.1.1.12</ecNumber>
    </recommendedName>
    <alternativeName>
        <fullName evidence="7">Aspartyl-tRNA synthetase</fullName>
        <shortName evidence="7">AspRS</shortName>
    </alternativeName>
</protein>
<evidence type="ECO:0000256" key="7">
    <source>
        <dbReference type="HAMAP-Rule" id="MF_00044"/>
    </source>
</evidence>
<reference evidence="9 10" key="1">
    <citation type="submission" date="2019-02" db="EMBL/GenBank/DDBJ databases">
        <title>Isolation and identification of novel species under the genus Muribaculum.</title>
        <authorList>
            <person name="Miyake S."/>
            <person name="Ding Y."/>
            <person name="Low A."/>
            <person name="Soh M."/>
            <person name="Seedorf H."/>
        </authorList>
    </citation>
    <scope>NUCLEOTIDE SEQUENCE [LARGE SCALE GENOMIC DNA]</scope>
    <source>
        <strain evidence="9 10">TLL-A4</strain>
    </source>
</reference>
<evidence type="ECO:0000256" key="4">
    <source>
        <dbReference type="ARBA" id="ARBA00022840"/>
    </source>
</evidence>
<dbReference type="InterPro" id="IPR006195">
    <property type="entry name" value="aa-tRNA-synth_II"/>
</dbReference>
<evidence type="ECO:0000256" key="6">
    <source>
        <dbReference type="ARBA" id="ARBA00023146"/>
    </source>
</evidence>
<keyword evidence="4 7" id="KW-0067">ATP-binding</keyword>
<comment type="subcellular location">
    <subcellularLocation>
        <location evidence="7">Cytoplasm</location>
    </subcellularLocation>
</comment>
<feature type="domain" description="Aminoacyl-transfer RNA synthetases class-II family profile" evidence="8">
    <location>
        <begin position="140"/>
        <end position="566"/>
    </location>
</feature>
<evidence type="ECO:0000313" key="9">
    <source>
        <dbReference type="EMBL" id="QCD36141.1"/>
    </source>
</evidence>
<name>A0A4P7VP49_9BACT</name>
<comment type="function">
    <text evidence="7">Catalyzes the attachment of L-aspartate to tRNA(Asp) in a two-step reaction: L-aspartate is first activated by ATP to form Asp-AMP and then transferred to the acceptor end of tRNA(Asp).</text>
</comment>
<dbReference type="PRINTS" id="PR01042">
    <property type="entry name" value="TRNASYNTHASP"/>
</dbReference>
<organism evidence="9 10">
    <name type="scientific">Muribaculum gordoncarteri</name>
    <dbReference type="NCBI Taxonomy" id="2530390"/>
    <lineage>
        <taxon>Bacteria</taxon>
        <taxon>Pseudomonadati</taxon>
        <taxon>Bacteroidota</taxon>
        <taxon>Bacteroidia</taxon>
        <taxon>Bacteroidales</taxon>
        <taxon>Muribaculaceae</taxon>
        <taxon>Muribaculum</taxon>
    </lineage>
</organism>
<evidence type="ECO:0000313" key="10">
    <source>
        <dbReference type="Proteomes" id="UP000297031"/>
    </source>
</evidence>
<sequence length="587" mass="66618">MYRTNTCGELRLADAGKKVTLAGWVQRVRKMGGMTFVDVRDRYGITQVVFNNDTDASLCEAANHLGREYVVQITGTVAERSSKNPNIPTGDIEIIAENLNILNKSEVPPFTIEDDTDGGDDLRMKFRYLDLRRNCVRKNLELRHKMTMEVRRYLDGKGFLEIETPMLVGSTPEGARDFVVPSRMNQGQFYALPQSPQTLKQLLMVSGMDRYFQIVKCFRDEDLRADRQPEFTQIDCEMSYVEQDDIINLFEGMAKHLFKELRGVELTEPFPRMPWADAMKYYGSDKPDTRFGMKFVELMDIMKGHGFGVFDNAEYIGGICAEGAAHYTRKQLDQLTEYVKRPQIGAKGMVYARVEADGNVKSSVDKFYSQEVLQQMKAAFNAKPGDLILILSGDDAMKTRKQLSELRLEMGRQLGLRDKNKFSCLWVVDFPMFEWSDEEQRLMAMHHPFTHPKDEDIPLLDTDPAAVRADAYDMVINGVEVGGGSIRIHDSQLQAKMFEILGFTPERAQEQFGFLMNAFKYGAPPHGGLAYGLDRWVSLFAGLDSIRDCIAFPKNNSGRDVMLDAPAPLDQKQLDELALSIDIPEKN</sequence>
<keyword evidence="10" id="KW-1185">Reference proteome</keyword>
<dbReference type="GO" id="GO:0003676">
    <property type="term" value="F:nucleic acid binding"/>
    <property type="evidence" value="ECO:0007669"/>
    <property type="project" value="InterPro"/>
</dbReference>
<feature type="region of interest" description="Aspartate" evidence="7">
    <location>
        <begin position="197"/>
        <end position="200"/>
    </location>
</feature>
<dbReference type="GO" id="GO:0006422">
    <property type="term" value="P:aspartyl-tRNA aminoacylation"/>
    <property type="evidence" value="ECO:0007669"/>
    <property type="project" value="UniProtKB-UniRule"/>
</dbReference>
<dbReference type="CDD" id="cd00777">
    <property type="entry name" value="AspRS_core"/>
    <property type="match status" value="1"/>
</dbReference>
<dbReference type="EMBL" id="CP039393">
    <property type="protein sequence ID" value="QCD36141.1"/>
    <property type="molecule type" value="Genomic_DNA"/>
</dbReference>
<comment type="similarity">
    <text evidence="1 7">Belongs to the class-II aminoacyl-tRNA synthetase family. Type 1 subfamily.</text>
</comment>
<dbReference type="Pfam" id="PF02938">
    <property type="entry name" value="GAD"/>
    <property type="match status" value="1"/>
</dbReference>
<keyword evidence="6 7" id="KW-0030">Aminoacyl-tRNA synthetase</keyword>
<accession>A0A4P7VP49</accession>
<dbReference type="HAMAP" id="MF_00044">
    <property type="entry name" value="Asp_tRNA_synth_type1"/>
    <property type="match status" value="1"/>
</dbReference>
<feature type="binding site" evidence="7">
    <location>
        <position position="446"/>
    </location>
    <ligand>
        <name>L-aspartate</name>
        <dbReference type="ChEBI" id="CHEBI:29991"/>
    </ligand>
</feature>
<dbReference type="InterPro" id="IPR047089">
    <property type="entry name" value="Asp-tRNA-ligase_1_N"/>
</dbReference>
<feature type="binding site" evidence="7">
    <location>
        <begin position="219"/>
        <end position="221"/>
    </location>
    <ligand>
        <name>ATP</name>
        <dbReference type="ChEBI" id="CHEBI:30616"/>
    </ligand>
</feature>
<dbReference type="GO" id="GO:0005737">
    <property type="term" value="C:cytoplasm"/>
    <property type="evidence" value="ECO:0007669"/>
    <property type="project" value="UniProtKB-SubCell"/>
</dbReference>
<dbReference type="InterPro" id="IPR029351">
    <property type="entry name" value="GAD_dom"/>
</dbReference>
<keyword evidence="5 7" id="KW-0648">Protein biosynthesis</keyword>
<dbReference type="InterPro" id="IPR045864">
    <property type="entry name" value="aa-tRNA-synth_II/BPL/LPL"/>
</dbReference>
<feature type="binding site" evidence="7">
    <location>
        <position position="173"/>
    </location>
    <ligand>
        <name>L-aspartate</name>
        <dbReference type="ChEBI" id="CHEBI:29991"/>
    </ligand>
</feature>
<comment type="caution">
    <text evidence="7">Lacks conserved residue(s) required for the propagation of feature annotation.</text>
</comment>
<dbReference type="EC" id="6.1.1.12" evidence="7"/>
<gene>
    <name evidence="7 9" type="primary">aspS</name>
    <name evidence="9" type="ORF">E7746_09750</name>
</gene>
<dbReference type="Pfam" id="PF00152">
    <property type="entry name" value="tRNA-synt_2"/>
    <property type="match status" value="1"/>
</dbReference>
<dbReference type="Proteomes" id="UP000297031">
    <property type="component" value="Chromosome"/>
</dbReference>
<dbReference type="Gene3D" id="3.30.930.10">
    <property type="entry name" value="Bira Bifunctional Protein, Domain 2"/>
    <property type="match status" value="1"/>
</dbReference>
<feature type="binding site" evidence="7">
    <location>
        <position position="480"/>
    </location>
    <ligand>
        <name>ATP</name>
        <dbReference type="ChEBI" id="CHEBI:30616"/>
    </ligand>
</feature>
<dbReference type="OrthoDB" id="9802326at2"/>